<evidence type="ECO:0000313" key="1">
    <source>
        <dbReference type="EMBL" id="GAA4101556.1"/>
    </source>
</evidence>
<accession>A0ABP7X1D7</accession>
<organism evidence="1 2">
    <name type="scientific">Mucilaginibacter panaciglaebae</name>
    <dbReference type="NCBI Taxonomy" id="502331"/>
    <lineage>
        <taxon>Bacteria</taxon>
        <taxon>Pseudomonadati</taxon>
        <taxon>Bacteroidota</taxon>
        <taxon>Sphingobacteriia</taxon>
        <taxon>Sphingobacteriales</taxon>
        <taxon>Sphingobacteriaceae</taxon>
        <taxon>Mucilaginibacter</taxon>
    </lineage>
</organism>
<protein>
    <recommendedName>
        <fullName evidence="3">Carboxypeptidase-like protein</fullName>
    </recommendedName>
</protein>
<keyword evidence="2" id="KW-1185">Reference proteome</keyword>
<comment type="caution">
    <text evidence="1">The sequence shown here is derived from an EMBL/GenBank/DDBJ whole genome shotgun (WGS) entry which is preliminary data.</text>
</comment>
<name>A0ABP7X1D7_9SPHI</name>
<evidence type="ECO:0008006" key="3">
    <source>
        <dbReference type="Google" id="ProtNLM"/>
    </source>
</evidence>
<dbReference type="Proteomes" id="UP001500841">
    <property type="component" value="Unassembled WGS sequence"/>
</dbReference>
<dbReference type="EMBL" id="BAABCV010000010">
    <property type="protein sequence ID" value="GAA4101556.1"/>
    <property type="molecule type" value="Genomic_DNA"/>
</dbReference>
<reference evidence="2" key="1">
    <citation type="journal article" date="2019" name="Int. J. Syst. Evol. Microbiol.">
        <title>The Global Catalogue of Microorganisms (GCM) 10K type strain sequencing project: providing services to taxonomists for standard genome sequencing and annotation.</title>
        <authorList>
            <consortium name="The Broad Institute Genomics Platform"/>
            <consortium name="The Broad Institute Genome Sequencing Center for Infectious Disease"/>
            <person name="Wu L."/>
            <person name="Ma J."/>
        </authorList>
    </citation>
    <scope>NUCLEOTIDE SEQUENCE [LARGE SCALE GENOMIC DNA]</scope>
    <source>
        <strain evidence="2">JCM 17085</strain>
    </source>
</reference>
<gene>
    <name evidence="1" type="ORF">GCM10022392_27910</name>
</gene>
<sequence length="253" mass="29304">MISFVFLNQLYIYRRLSILIAFFVCLTFSVSAQQVVYFKGVVFKKNSPVTIAFASVTNLSRKNIPEVLSDNVGSFRIQAAIGDTLLFKKTEYTPQIVVIQSYSPLSVYMQAVIHLEQVTIKEVSKQKELNDALDNYKKKGQYYTLDPSVLSVLISPLSGLYELFGKAPAQARKFQQYSKQEMERIEVAKRYNKTVVKKITNMPDEDLEDFMFNFTPNVEDIRAWTDYDIISYVKRSYAYFKANRNSYKLQKLN</sequence>
<evidence type="ECO:0000313" key="2">
    <source>
        <dbReference type="Proteomes" id="UP001500841"/>
    </source>
</evidence>
<proteinExistence type="predicted"/>